<dbReference type="OrthoDB" id="9996127at2759"/>
<name>A0A7D9HDD7_PARCT</name>
<dbReference type="Gene3D" id="3.30.465.10">
    <property type="match status" value="1"/>
</dbReference>
<sequence length="122" mass="13907">MSNEVIDVLIGRYNALPSVEKMSGSACYVLTTGGAYSELPENSSPFLYRAARFCIANVCSTPNADFQREAVAWLDETIKCLSPFKMKVDTEMSEEVMERLRKVKRQYDPENFFKYNINISPE</sequence>
<reference evidence="1" key="1">
    <citation type="submission" date="2020-04" db="EMBL/GenBank/DDBJ databases">
        <authorList>
            <person name="Alioto T."/>
            <person name="Alioto T."/>
            <person name="Gomez Garrido J."/>
        </authorList>
    </citation>
    <scope>NUCLEOTIDE SEQUENCE</scope>
    <source>
        <strain evidence="1">A484AB</strain>
    </source>
</reference>
<dbReference type="Pfam" id="PF08031">
    <property type="entry name" value="BBE"/>
    <property type="match status" value="1"/>
</dbReference>
<evidence type="ECO:0000313" key="2">
    <source>
        <dbReference type="Proteomes" id="UP001152795"/>
    </source>
</evidence>
<dbReference type="Gene3D" id="3.40.462.20">
    <property type="match status" value="1"/>
</dbReference>
<proteinExistence type="predicted"/>
<accession>A0A7D9HDD7</accession>
<dbReference type="Proteomes" id="UP001152795">
    <property type="component" value="Unassembled WGS sequence"/>
</dbReference>
<dbReference type="EMBL" id="CACRXK020000080">
    <property type="protein sequence ID" value="CAB3977928.1"/>
    <property type="molecule type" value="Genomic_DNA"/>
</dbReference>
<dbReference type="InterPro" id="IPR016169">
    <property type="entry name" value="FAD-bd_PCMH_sub2"/>
</dbReference>
<organism evidence="1 2">
    <name type="scientific">Paramuricea clavata</name>
    <name type="common">Red gorgonian</name>
    <name type="synonym">Violescent sea-whip</name>
    <dbReference type="NCBI Taxonomy" id="317549"/>
    <lineage>
        <taxon>Eukaryota</taxon>
        <taxon>Metazoa</taxon>
        <taxon>Cnidaria</taxon>
        <taxon>Anthozoa</taxon>
        <taxon>Octocorallia</taxon>
        <taxon>Malacalcyonacea</taxon>
        <taxon>Plexauridae</taxon>
        <taxon>Paramuricea</taxon>
    </lineage>
</organism>
<evidence type="ECO:0000313" key="1">
    <source>
        <dbReference type="EMBL" id="CAB3977928.1"/>
    </source>
</evidence>
<keyword evidence="2" id="KW-1185">Reference proteome</keyword>
<dbReference type="InterPro" id="IPR012951">
    <property type="entry name" value="BBE"/>
</dbReference>
<dbReference type="GO" id="GO:0050660">
    <property type="term" value="F:flavin adenine dinucleotide binding"/>
    <property type="evidence" value="ECO:0007669"/>
    <property type="project" value="InterPro"/>
</dbReference>
<protein>
    <submittedName>
        <fullName evidence="1">FAD-binding oxidoreductase</fullName>
    </submittedName>
</protein>
<gene>
    <name evidence="1" type="ORF">PACLA_8A043679</name>
</gene>
<dbReference type="AlphaFoldDB" id="A0A7D9HDD7"/>
<dbReference type="GO" id="GO:0016491">
    <property type="term" value="F:oxidoreductase activity"/>
    <property type="evidence" value="ECO:0007669"/>
    <property type="project" value="InterPro"/>
</dbReference>
<comment type="caution">
    <text evidence="1">The sequence shown here is derived from an EMBL/GenBank/DDBJ whole genome shotgun (WGS) entry which is preliminary data.</text>
</comment>